<dbReference type="AlphaFoldDB" id="A0AAD6RXK6"/>
<reference evidence="3" key="1">
    <citation type="submission" date="2023-03" db="EMBL/GenBank/DDBJ databases">
        <title>Massive genome expansion in bonnet fungi (Mycena s.s.) driven by repeated elements and novel gene families across ecological guilds.</title>
        <authorList>
            <consortium name="Lawrence Berkeley National Laboratory"/>
            <person name="Harder C.B."/>
            <person name="Miyauchi S."/>
            <person name="Viragh M."/>
            <person name="Kuo A."/>
            <person name="Thoen E."/>
            <person name="Andreopoulos B."/>
            <person name="Lu D."/>
            <person name="Skrede I."/>
            <person name="Drula E."/>
            <person name="Henrissat B."/>
            <person name="Morin E."/>
            <person name="Kohler A."/>
            <person name="Barry K."/>
            <person name="LaButti K."/>
            <person name="Morin E."/>
            <person name="Salamov A."/>
            <person name="Lipzen A."/>
            <person name="Mereny Z."/>
            <person name="Hegedus B."/>
            <person name="Baldrian P."/>
            <person name="Stursova M."/>
            <person name="Weitz H."/>
            <person name="Taylor A."/>
            <person name="Grigoriev I.V."/>
            <person name="Nagy L.G."/>
            <person name="Martin F."/>
            <person name="Kauserud H."/>
        </authorList>
    </citation>
    <scope>NUCLEOTIDE SEQUENCE</scope>
    <source>
        <strain evidence="3">CBHHK200</strain>
    </source>
</reference>
<evidence type="ECO:0000256" key="1">
    <source>
        <dbReference type="SAM" id="Phobius"/>
    </source>
</evidence>
<dbReference type="Pfam" id="PF20151">
    <property type="entry name" value="DUF6533"/>
    <property type="match status" value="1"/>
</dbReference>
<evidence type="ECO:0000259" key="2">
    <source>
        <dbReference type="Pfam" id="PF20151"/>
    </source>
</evidence>
<keyword evidence="1" id="KW-0812">Transmembrane</keyword>
<keyword evidence="1" id="KW-1133">Transmembrane helix</keyword>
<proteinExistence type="predicted"/>
<sequence length="175" mass="19655">MLHVSPITDLERLHPTTMADTLSEEAISALRLQVVKYMNSAAAAILLFDYALTFHLEVDLIWPSAWSPAKILFVSARYTPFFDVPMQLYYSTARMFFKRCAQINIATTCSTIFGLAMSEAIFVLRTYALSGRRRRIICVFGAIYSICVVAIVIMLSVLLRYQSYSVFPLGLGGCN</sequence>
<accession>A0AAD6RXK6</accession>
<keyword evidence="1" id="KW-0472">Membrane</keyword>
<gene>
    <name evidence="3" type="ORF">C8F04DRAFT_468888</name>
</gene>
<evidence type="ECO:0000313" key="4">
    <source>
        <dbReference type="Proteomes" id="UP001218188"/>
    </source>
</evidence>
<feature type="domain" description="DUF6533" evidence="2">
    <location>
        <begin position="37"/>
        <end position="82"/>
    </location>
</feature>
<dbReference type="EMBL" id="JARJCM010000416">
    <property type="protein sequence ID" value="KAJ7017311.1"/>
    <property type="molecule type" value="Genomic_DNA"/>
</dbReference>
<keyword evidence="4" id="KW-1185">Reference proteome</keyword>
<dbReference type="InterPro" id="IPR045340">
    <property type="entry name" value="DUF6533"/>
</dbReference>
<protein>
    <recommendedName>
        <fullName evidence="2">DUF6533 domain-containing protein</fullName>
    </recommendedName>
</protein>
<comment type="caution">
    <text evidence="3">The sequence shown here is derived from an EMBL/GenBank/DDBJ whole genome shotgun (WGS) entry which is preliminary data.</text>
</comment>
<organism evidence="3 4">
    <name type="scientific">Mycena alexandri</name>
    <dbReference type="NCBI Taxonomy" id="1745969"/>
    <lineage>
        <taxon>Eukaryota</taxon>
        <taxon>Fungi</taxon>
        <taxon>Dikarya</taxon>
        <taxon>Basidiomycota</taxon>
        <taxon>Agaricomycotina</taxon>
        <taxon>Agaricomycetes</taxon>
        <taxon>Agaricomycetidae</taxon>
        <taxon>Agaricales</taxon>
        <taxon>Marasmiineae</taxon>
        <taxon>Mycenaceae</taxon>
        <taxon>Mycena</taxon>
    </lineage>
</organism>
<dbReference type="Proteomes" id="UP001218188">
    <property type="component" value="Unassembled WGS sequence"/>
</dbReference>
<feature type="transmembrane region" description="Helical" evidence="1">
    <location>
        <begin position="103"/>
        <end position="124"/>
    </location>
</feature>
<feature type="transmembrane region" description="Helical" evidence="1">
    <location>
        <begin position="136"/>
        <end position="159"/>
    </location>
</feature>
<name>A0AAD6RXK6_9AGAR</name>
<evidence type="ECO:0000313" key="3">
    <source>
        <dbReference type="EMBL" id="KAJ7017311.1"/>
    </source>
</evidence>